<dbReference type="CDD" id="cd13963">
    <property type="entry name" value="PT_UbiA_2"/>
    <property type="match status" value="1"/>
</dbReference>
<keyword evidence="2" id="KW-1003">Cell membrane</keyword>
<dbReference type="InterPro" id="IPR044878">
    <property type="entry name" value="UbiA_sf"/>
</dbReference>
<evidence type="ECO:0000256" key="4">
    <source>
        <dbReference type="ARBA" id="ARBA00022989"/>
    </source>
</evidence>
<feature type="transmembrane region" description="Helical" evidence="6">
    <location>
        <begin position="105"/>
        <end position="124"/>
    </location>
</feature>
<feature type="transmembrane region" description="Helical" evidence="6">
    <location>
        <begin position="236"/>
        <end position="253"/>
    </location>
</feature>
<evidence type="ECO:0000256" key="1">
    <source>
        <dbReference type="ARBA" id="ARBA00004141"/>
    </source>
</evidence>
<proteinExistence type="predicted"/>
<sequence length="290" mass="32419">MNRLGDLFYLMRPYQWVKNSFVLVGIFFGHAWGNLFMVTQVVTMAIAFSLISSAIYIFNDLIDRENDRSHPTKQYRPLAAGTVGVKAAISLAMVLGVISLGLGEWVSRAALLILLSYVIMNLAYSFKLKHVVILDVFIIATGFLLRILAGTVGVGIAPSRWLELCSLMLTLFLGFAKRRAEIMVLQEGGANHRRVLADYSPILLDKMITVTAACVLMSYGLYTMSPETIQAHGTENLIYTLPLVAYAIFRYIFLLHHQGKGGEPSQDLRRDPHILFSAIGWAVLTLWLIY</sequence>
<keyword evidence="4 6" id="KW-1133">Transmembrane helix</keyword>
<feature type="transmembrane region" description="Helical" evidence="6">
    <location>
        <begin position="38"/>
        <end position="58"/>
    </location>
</feature>
<dbReference type="Gene3D" id="1.10.357.140">
    <property type="entry name" value="UbiA prenyltransferase"/>
    <property type="match status" value="1"/>
</dbReference>
<organism evidence="7 8">
    <name type="scientific">Candidatus Nitrosoglobus terrae</name>
    <dbReference type="NCBI Taxonomy" id="1630141"/>
    <lineage>
        <taxon>Bacteria</taxon>
        <taxon>Pseudomonadati</taxon>
        <taxon>Pseudomonadota</taxon>
        <taxon>Gammaproteobacteria</taxon>
        <taxon>Chromatiales</taxon>
        <taxon>Chromatiaceae</taxon>
        <taxon>Candidatus Nitrosoglobus</taxon>
    </lineage>
</organism>
<dbReference type="EMBL" id="AP014836">
    <property type="protein sequence ID" value="BAW80568.1"/>
    <property type="molecule type" value="Genomic_DNA"/>
</dbReference>
<evidence type="ECO:0000313" key="8">
    <source>
        <dbReference type="Proteomes" id="UP000243679"/>
    </source>
</evidence>
<dbReference type="NCBIfam" id="NF008978">
    <property type="entry name" value="PRK12324.1-4"/>
    <property type="match status" value="1"/>
</dbReference>
<feature type="transmembrane region" description="Helical" evidence="6">
    <location>
        <begin position="16"/>
        <end position="32"/>
    </location>
</feature>
<feature type="transmembrane region" description="Helical" evidence="6">
    <location>
        <begin position="78"/>
        <end position="99"/>
    </location>
</feature>
<evidence type="ECO:0000256" key="3">
    <source>
        <dbReference type="ARBA" id="ARBA00022692"/>
    </source>
</evidence>
<feature type="transmembrane region" description="Helical" evidence="6">
    <location>
        <begin position="273"/>
        <end position="289"/>
    </location>
</feature>
<evidence type="ECO:0000256" key="5">
    <source>
        <dbReference type="ARBA" id="ARBA00023136"/>
    </source>
</evidence>
<keyword evidence="3 6" id="KW-0812">Transmembrane</keyword>
<dbReference type="RefSeq" id="WP_269459385.1">
    <property type="nucleotide sequence ID" value="NZ_AP014836.1"/>
</dbReference>
<evidence type="ECO:0000256" key="6">
    <source>
        <dbReference type="SAM" id="Phobius"/>
    </source>
</evidence>
<evidence type="ECO:0000256" key="2">
    <source>
        <dbReference type="ARBA" id="ARBA00022475"/>
    </source>
</evidence>
<protein>
    <submittedName>
        <fullName evidence="7">UbiA prenyltransferase</fullName>
    </submittedName>
</protein>
<evidence type="ECO:0000313" key="7">
    <source>
        <dbReference type="EMBL" id="BAW80568.1"/>
    </source>
</evidence>
<name>A0A1Q2SN48_9GAMM</name>
<dbReference type="NCBIfam" id="NF008977">
    <property type="entry name" value="PRK12324.1-2"/>
    <property type="match status" value="1"/>
</dbReference>
<keyword evidence="8" id="KW-1185">Reference proteome</keyword>
<gene>
    <name evidence="7" type="ORF">TAO_1198</name>
</gene>
<dbReference type="InterPro" id="IPR000537">
    <property type="entry name" value="UbiA_prenyltransferase"/>
</dbReference>
<dbReference type="GO" id="GO:0016020">
    <property type="term" value="C:membrane"/>
    <property type="evidence" value="ECO:0007669"/>
    <property type="project" value="UniProtKB-SubCell"/>
</dbReference>
<dbReference type="KEGG" id="ntt:TAO_1198"/>
<reference evidence="7 8" key="1">
    <citation type="journal article" date="2017" name="ISME J.">
        <title>An acid-tolerant ammonia-oxidizing ?-proteobacterium from soil.</title>
        <authorList>
            <person name="Hayatsu M."/>
            <person name="Tago K."/>
            <person name="Uchiyama I."/>
            <person name="Toyoda A."/>
            <person name="Wang Y."/>
            <person name="Shimomura Y."/>
            <person name="Okubo T."/>
            <person name="Kurisu F."/>
            <person name="Hirono Y."/>
            <person name="Nonaka K."/>
            <person name="Akiyama H."/>
            <person name="Itoh T."/>
            <person name="Takami H."/>
        </authorList>
    </citation>
    <scope>NUCLEOTIDE SEQUENCE [LARGE SCALE GENOMIC DNA]</scope>
    <source>
        <strain evidence="7 8">TAO100</strain>
    </source>
</reference>
<feature type="transmembrane region" description="Helical" evidence="6">
    <location>
        <begin position="161"/>
        <end position="176"/>
    </location>
</feature>
<feature type="transmembrane region" description="Helical" evidence="6">
    <location>
        <begin position="131"/>
        <end position="149"/>
    </location>
</feature>
<keyword evidence="7" id="KW-0808">Transferase</keyword>
<comment type="subcellular location">
    <subcellularLocation>
        <location evidence="1">Membrane</location>
        <topology evidence="1">Multi-pass membrane protein</topology>
    </subcellularLocation>
</comment>
<accession>A0A1Q2SN48</accession>
<feature type="transmembrane region" description="Helical" evidence="6">
    <location>
        <begin position="203"/>
        <end position="224"/>
    </location>
</feature>
<dbReference type="Pfam" id="PF01040">
    <property type="entry name" value="UbiA"/>
    <property type="match status" value="1"/>
</dbReference>
<keyword evidence="5 6" id="KW-0472">Membrane</keyword>
<dbReference type="AlphaFoldDB" id="A0A1Q2SN48"/>
<dbReference type="Proteomes" id="UP000243679">
    <property type="component" value="Chromosome"/>
</dbReference>
<dbReference type="GO" id="GO:0016765">
    <property type="term" value="F:transferase activity, transferring alkyl or aryl (other than methyl) groups"/>
    <property type="evidence" value="ECO:0007669"/>
    <property type="project" value="InterPro"/>
</dbReference>